<protein>
    <recommendedName>
        <fullName evidence="2">histidine kinase</fullName>
        <ecNumber evidence="2">2.7.13.3</ecNumber>
    </recommendedName>
</protein>
<sequence length="426" mass="49294">MGRMRTLADKNLRGFFIYTTLVLLCCAPLLFFLMRHFYAEDLDELIIFRSDEFISKRLPSFSKEDIDHWNKYNEDVAIVPYSDLYVFDKPVKEAFFNSAEGYPVDYRVFYRKIEIEGKPFVLMSHIPMIENKDLLATMGSQYGLLFLALLVSLTILQRMMSKKLWKPFYDTLDKIEGFKLESGQKPDFEQTTTIEFSRLNEKLNGLMVDNITIYKQQKEFIENASHELQTPLAVFKSQLDILLQQPGLTQSNTEIIRSLYAVSARMTRLNKNLLFLARIDNAQLSNMEVVDFVKILHDQLMYLRELAESEGLTVHVETGNSLNLKANKLLVESLINNMVVNAIRHNVKEGIINIKVDSNCFKVSNTGIDHALDQDKVFRRFSRSSEQKKGNGLGLAIVQQICIMHGWEVSYNYKNNLHVFGVKMFN</sequence>
<dbReference type="SUPFAM" id="SSF55874">
    <property type="entry name" value="ATPase domain of HSP90 chaperone/DNA topoisomerase II/histidine kinase"/>
    <property type="match status" value="1"/>
</dbReference>
<evidence type="ECO:0000256" key="3">
    <source>
        <dbReference type="ARBA" id="ARBA00022553"/>
    </source>
</evidence>
<dbReference type="Gene3D" id="3.30.565.10">
    <property type="entry name" value="Histidine kinase-like ATPase, C-terminal domain"/>
    <property type="match status" value="1"/>
</dbReference>
<dbReference type="PROSITE" id="PS50109">
    <property type="entry name" value="HIS_KIN"/>
    <property type="match status" value="1"/>
</dbReference>
<dbReference type="InterPro" id="IPR005467">
    <property type="entry name" value="His_kinase_dom"/>
</dbReference>
<evidence type="ECO:0000259" key="9">
    <source>
        <dbReference type="PROSITE" id="PS50109"/>
    </source>
</evidence>
<evidence type="ECO:0000313" key="10">
    <source>
        <dbReference type="EMBL" id="GAK35013.1"/>
    </source>
</evidence>
<feature type="domain" description="Histidine kinase" evidence="9">
    <location>
        <begin position="223"/>
        <end position="426"/>
    </location>
</feature>
<evidence type="ECO:0000256" key="5">
    <source>
        <dbReference type="ARBA" id="ARBA00022692"/>
    </source>
</evidence>
<feature type="transmembrane region" description="Helical" evidence="8">
    <location>
        <begin position="134"/>
        <end position="156"/>
    </location>
</feature>
<dbReference type="GO" id="GO:0000155">
    <property type="term" value="F:phosphorelay sensor kinase activity"/>
    <property type="evidence" value="ECO:0007669"/>
    <property type="project" value="InterPro"/>
</dbReference>
<dbReference type="SUPFAM" id="SSF47384">
    <property type="entry name" value="Homodimeric domain of signal transducing histidine kinase"/>
    <property type="match status" value="1"/>
</dbReference>
<dbReference type="STRING" id="1121097.GCA_000428125_00446"/>
<dbReference type="Proteomes" id="UP000027601">
    <property type="component" value="Unassembled WGS sequence"/>
</dbReference>
<comment type="catalytic activity">
    <reaction evidence="1">
        <text>ATP + protein L-histidine = ADP + protein N-phospho-L-histidine.</text>
        <dbReference type="EC" id="2.7.13.3"/>
    </reaction>
</comment>
<dbReference type="EC" id="2.7.13.3" evidence="2"/>
<evidence type="ECO:0000256" key="8">
    <source>
        <dbReference type="SAM" id="Phobius"/>
    </source>
</evidence>
<dbReference type="Pfam" id="PF00512">
    <property type="entry name" value="HisKA"/>
    <property type="match status" value="1"/>
</dbReference>
<proteinExistence type="predicted"/>
<reference evidence="10 11" key="1">
    <citation type="journal article" date="2015" name="Microbes Environ.">
        <title>Distribution and evolution of nitrogen fixation genes in the phylum bacteroidetes.</title>
        <authorList>
            <person name="Inoue J."/>
            <person name="Oshima K."/>
            <person name="Suda W."/>
            <person name="Sakamoto M."/>
            <person name="Iino T."/>
            <person name="Noda S."/>
            <person name="Hongoh Y."/>
            <person name="Hattori M."/>
            <person name="Ohkuma M."/>
        </authorList>
    </citation>
    <scope>NUCLEOTIDE SEQUENCE [LARGE SCALE GENOMIC DNA]</scope>
    <source>
        <strain evidence="10 11">JCM 15093</strain>
    </source>
</reference>
<dbReference type="InterPro" id="IPR050428">
    <property type="entry name" value="TCS_sensor_his_kinase"/>
</dbReference>
<keyword evidence="7 8" id="KW-1133">Transmembrane helix</keyword>
<dbReference type="eggNOG" id="COG0642">
    <property type="taxonomic scope" value="Bacteria"/>
</dbReference>
<dbReference type="Pfam" id="PF02518">
    <property type="entry name" value="HATPase_c"/>
    <property type="match status" value="1"/>
</dbReference>
<evidence type="ECO:0000256" key="4">
    <source>
        <dbReference type="ARBA" id="ARBA00022679"/>
    </source>
</evidence>
<keyword evidence="6 10" id="KW-0418">Kinase</keyword>
<evidence type="ECO:0000256" key="2">
    <source>
        <dbReference type="ARBA" id="ARBA00012438"/>
    </source>
</evidence>
<gene>
    <name evidence="10" type="ORF">JCM15093_87</name>
</gene>
<dbReference type="CDD" id="cd00082">
    <property type="entry name" value="HisKA"/>
    <property type="match status" value="1"/>
</dbReference>
<dbReference type="AlphaFoldDB" id="A0A069CWR5"/>
<organism evidence="10 11">
    <name type="scientific">Bacteroides graminisolvens DSM 19988 = JCM 15093</name>
    <dbReference type="NCBI Taxonomy" id="1121097"/>
    <lineage>
        <taxon>Bacteria</taxon>
        <taxon>Pseudomonadati</taxon>
        <taxon>Bacteroidota</taxon>
        <taxon>Bacteroidia</taxon>
        <taxon>Bacteroidales</taxon>
        <taxon>Bacteroidaceae</taxon>
        <taxon>Bacteroides</taxon>
    </lineage>
</organism>
<dbReference type="EMBL" id="BAJS01000001">
    <property type="protein sequence ID" value="GAK35013.1"/>
    <property type="molecule type" value="Genomic_DNA"/>
</dbReference>
<accession>A0A069CWR5</accession>
<evidence type="ECO:0000256" key="7">
    <source>
        <dbReference type="ARBA" id="ARBA00022989"/>
    </source>
</evidence>
<feature type="transmembrane region" description="Helical" evidence="8">
    <location>
        <begin position="12"/>
        <end position="34"/>
    </location>
</feature>
<keyword evidence="3" id="KW-0597">Phosphoprotein</keyword>
<dbReference type="GO" id="GO:0005886">
    <property type="term" value="C:plasma membrane"/>
    <property type="evidence" value="ECO:0007669"/>
    <property type="project" value="TreeGrafter"/>
</dbReference>
<dbReference type="Gene3D" id="1.10.287.130">
    <property type="match status" value="1"/>
</dbReference>
<dbReference type="InterPro" id="IPR036097">
    <property type="entry name" value="HisK_dim/P_sf"/>
</dbReference>
<comment type="caution">
    <text evidence="10">The sequence shown here is derived from an EMBL/GenBank/DDBJ whole genome shotgun (WGS) entry which is preliminary data.</text>
</comment>
<evidence type="ECO:0000256" key="6">
    <source>
        <dbReference type="ARBA" id="ARBA00022777"/>
    </source>
</evidence>
<dbReference type="SMART" id="SM00387">
    <property type="entry name" value="HATPase_c"/>
    <property type="match status" value="1"/>
</dbReference>
<keyword evidence="4" id="KW-0808">Transferase</keyword>
<dbReference type="InterPro" id="IPR003594">
    <property type="entry name" value="HATPase_dom"/>
</dbReference>
<dbReference type="PANTHER" id="PTHR45436">
    <property type="entry name" value="SENSOR HISTIDINE KINASE YKOH"/>
    <property type="match status" value="1"/>
</dbReference>
<dbReference type="SMART" id="SM00388">
    <property type="entry name" value="HisKA"/>
    <property type="match status" value="1"/>
</dbReference>
<dbReference type="PANTHER" id="PTHR45436:SF5">
    <property type="entry name" value="SENSOR HISTIDINE KINASE TRCS"/>
    <property type="match status" value="1"/>
</dbReference>
<keyword evidence="8" id="KW-0472">Membrane</keyword>
<evidence type="ECO:0000256" key="1">
    <source>
        <dbReference type="ARBA" id="ARBA00000085"/>
    </source>
</evidence>
<dbReference type="InterPro" id="IPR003661">
    <property type="entry name" value="HisK_dim/P_dom"/>
</dbReference>
<keyword evidence="11" id="KW-1185">Reference proteome</keyword>
<name>A0A069CWR5_9BACE</name>
<dbReference type="InterPro" id="IPR036890">
    <property type="entry name" value="HATPase_C_sf"/>
</dbReference>
<keyword evidence="5 8" id="KW-0812">Transmembrane</keyword>
<evidence type="ECO:0000313" key="11">
    <source>
        <dbReference type="Proteomes" id="UP000027601"/>
    </source>
</evidence>